<dbReference type="InterPro" id="IPR036259">
    <property type="entry name" value="MFS_trans_sf"/>
</dbReference>
<evidence type="ECO:0000313" key="2">
    <source>
        <dbReference type="Proteomes" id="UP000544331"/>
    </source>
</evidence>
<organism evidence="1 2">
    <name type="scientific">Fusarium mundagurra</name>
    <dbReference type="NCBI Taxonomy" id="1567541"/>
    <lineage>
        <taxon>Eukaryota</taxon>
        <taxon>Fungi</taxon>
        <taxon>Dikarya</taxon>
        <taxon>Ascomycota</taxon>
        <taxon>Pezizomycotina</taxon>
        <taxon>Sordariomycetes</taxon>
        <taxon>Hypocreomycetidae</taxon>
        <taxon>Hypocreales</taxon>
        <taxon>Nectriaceae</taxon>
        <taxon>Fusarium</taxon>
        <taxon>Fusarium fujikuroi species complex</taxon>
    </lineage>
</organism>
<dbReference type="PANTHER" id="PTHR35179">
    <property type="entry name" value="PROTEIN CBG02620"/>
    <property type="match status" value="1"/>
</dbReference>
<dbReference type="Proteomes" id="UP000544331">
    <property type="component" value="Unassembled WGS sequence"/>
</dbReference>
<gene>
    <name evidence="1" type="ORF">FMUND_5059</name>
</gene>
<keyword evidence="2" id="KW-1185">Reference proteome</keyword>
<accession>A0A8H5YUV8</accession>
<proteinExistence type="predicted"/>
<dbReference type="AlphaFoldDB" id="A0A8H5YUV8"/>
<dbReference type="PANTHER" id="PTHR35179:SF2">
    <property type="entry name" value="START DOMAIN-CONTAINING PROTEIN"/>
    <property type="match status" value="1"/>
</dbReference>
<comment type="caution">
    <text evidence="1">The sequence shown here is derived from an EMBL/GenBank/DDBJ whole genome shotgun (WGS) entry which is preliminary data.</text>
</comment>
<protein>
    <submittedName>
        <fullName evidence="1">Geranylgeranyl pyrophosphate synthetase</fullName>
    </submittedName>
</protein>
<sequence>MASSIIAEINRCNIEDSSTCTSASITNVRHLSSYNWIERPIATIAVPGSPSLWLAPKTSKQLQKDSGLYYINQNEARYPVSPLEPLFRALYLTQPAFDIRSVDVVTDRNNIRKLLAFINSDLDPSGLEPFTIAVEVIGTTTLFRRDETAATRFIAPNEFRGFGHRFEEEYTLNQVNDSTGHHRIIAYQFCGLDFVVRYEADGYVATDQIGGPQDDPLLASMRGLSLLPATSASSINSGQSKLVITEEGRVVPPGSILEIKTRATSRPLPVQEVAAQLWVSQTSKLVRAYHYRGKFEVPQVEDVEAHVKRWEELNQNDLKRLASLIKTISNLVRQHGGKAIVRYEGGSKLLLYRSDKEDMLPHFLYSKWEERGNTQVKTTASTQEEAVVSDTLDRGQEKIIETTRAKYGDGPFSEIISYGVDNGFRQFFRRMPMELSQYRLLCDTLDSLAIDVTEGRTIRDIMHDMRKGKGDWDPEERIEIRGLKNIARDSAFRLFYANVSWRYYSLFVAFNADAALFYFFFLPETSGKSLEEIAALFGDDIVVPIFQADAKLDHTA</sequence>
<reference evidence="1 2" key="1">
    <citation type="submission" date="2020-05" db="EMBL/GenBank/DDBJ databases">
        <title>Identification and distribution of gene clusters putatively required for synthesis of sphingolipid metabolism inhibitors in phylogenetically diverse species of the filamentous fungus Fusarium.</title>
        <authorList>
            <person name="Kim H.-S."/>
            <person name="Busman M."/>
            <person name="Brown D.W."/>
            <person name="Divon H."/>
            <person name="Uhlig S."/>
            <person name="Proctor R.H."/>
        </authorList>
    </citation>
    <scope>NUCLEOTIDE SEQUENCE [LARGE SCALE GENOMIC DNA]</scope>
    <source>
        <strain evidence="1 2">NRRL 66235</strain>
    </source>
</reference>
<dbReference type="Gene3D" id="1.20.1250.20">
    <property type="entry name" value="MFS general substrate transporter like domains"/>
    <property type="match status" value="1"/>
</dbReference>
<evidence type="ECO:0000313" key="1">
    <source>
        <dbReference type="EMBL" id="KAF5718699.1"/>
    </source>
</evidence>
<name>A0A8H5YUV8_9HYPO</name>
<dbReference type="EMBL" id="JAAOAN010000161">
    <property type="protein sequence ID" value="KAF5718699.1"/>
    <property type="molecule type" value="Genomic_DNA"/>
</dbReference>
<dbReference type="OrthoDB" id="420564at2759"/>